<evidence type="ECO:0000313" key="2">
    <source>
        <dbReference type="EMBL" id="MCZ4243596.1"/>
    </source>
</evidence>
<dbReference type="Proteomes" id="UP001144347">
    <property type="component" value="Unassembled WGS sequence"/>
</dbReference>
<accession>A0ABT4L6Y4</accession>
<dbReference type="RefSeq" id="WP_269426676.1">
    <property type="nucleotide sequence ID" value="NZ_JAPWGM010000002.1"/>
</dbReference>
<organism evidence="2 3">
    <name type="scientific">Pedobacter punctiformis</name>
    <dbReference type="NCBI Taxonomy" id="3004097"/>
    <lineage>
        <taxon>Bacteria</taxon>
        <taxon>Pseudomonadati</taxon>
        <taxon>Bacteroidota</taxon>
        <taxon>Sphingobacteriia</taxon>
        <taxon>Sphingobacteriales</taxon>
        <taxon>Sphingobacteriaceae</taxon>
        <taxon>Pedobacter</taxon>
    </lineage>
</organism>
<dbReference type="EMBL" id="JAPWGM010000002">
    <property type="protein sequence ID" value="MCZ4243596.1"/>
    <property type="molecule type" value="Genomic_DNA"/>
</dbReference>
<reference evidence="2" key="1">
    <citation type="submission" date="2022-12" db="EMBL/GenBank/DDBJ databases">
        <title>Genome sequence of HCMS5-2.</title>
        <authorList>
            <person name="Woo H."/>
        </authorList>
    </citation>
    <scope>NUCLEOTIDE SEQUENCE</scope>
    <source>
        <strain evidence="2">HCMS5-2</strain>
    </source>
</reference>
<dbReference type="Pfam" id="PF05076">
    <property type="entry name" value="SUFU"/>
    <property type="match status" value="1"/>
</dbReference>
<name>A0ABT4L6Y4_9SPHI</name>
<protein>
    <submittedName>
        <fullName evidence="2">Suppressor of fused domain protein</fullName>
    </submittedName>
</protein>
<sequence>MKELLEEDIKMAKFIAGAIGFEPQVYPYYDNDRTNQLDILKLTDPVDNNIGIYCTIGVSNYPNIVDGKNIPLELMLTAYKRFEKATNILSTCGFYIIKDRFECGLGGIFKRMIEFYYKGIEMKHIFFIEPFLWSEKLVQMDIENKEANFLLCIPISDKELEFKLEKGSAALEELLMKNQIDIYDLDRKCVIENPCQKK</sequence>
<gene>
    <name evidence="2" type="ORF">O0955_06210</name>
</gene>
<keyword evidence="3" id="KW-1185">Reference proteome</keyword>
<comment type="caution">
    <text evidence="2">The sequence shown here is derived from an EMBL/GenBank/DDBJ whole genome shotgun (WGS) entry which is preliminary data.</text>
</comment>
<proteinExistence type="predicted"/>
<dbReference type="InterPro" id="IPR020941">
    <property type="entry name" value="SUFU-like_domain"/>
</dbReference>
<feature type="domain" description="Suppressor of fused-like" evidence="1">
    <location>
        <begin position="34"/>
        <end position="188"/>
    </location>
</feature>
<evidence type="ECO:0000313" key="3">
    <source>
        <dbReference type="Proteomes" id="UP001144347"/>
    </source>
</evidence>
<evidence type="ECO:0000259" key="1">
    <source>
        <dbReference type="Pfam" id="PF05076"/>
    </source>
</evidence>